<reference evidence="1" key="1">
    <citation type="submission" date="2020-05" db="EMBL/GenBank/DDBJ databases">
        <title>Large-scale comparative analyses of tick genomes elucidate their genetic diversity and vector capacities.</title>
        <authorList>
            <person name="Jia N."/>
            <person name="Wang J."/>
            <person name="Shi W."/>
            <person name="Du L."/>
            <person name="Sun Y."/>
            <person name="Zhan W."/>
            <person name="Jiang J."/>
            <person name="Wang Q."/>
            <person name="Zhang B."/>
            <person name="Ji P."/>
            <person name="Sakyi L.B."/>
            <person name="Cui X."/>
            <person name="Yuan T."/>
            <person name="Jiang B."/>
            <person name="Yang W."/>
            <person name="Lam T.T.-Y."/>
            <person name="Chang Q."/>
            <person name="Ding S."/>
            <person name="Wang X."/>
            <person name="Zhu J."/>
            <person name="Ruan X."/>
            <person name="Zhao L."/>
            <person name="Wei J."/>
            <person name="Que T."/>
            <person name="Du C."/>
            <person name="Cheng J."/>
            <person name="Dai P."/>
            <person name="Han X."/>
            <person name="Huang E."/>
            <person name="Gao Y."/>
            <person name="Liu J."/>
            <person name="Shao H."/>
            <person name="Ye R."/>
            <person name="Li L."/>
            <person name="Wei W."/>
            <person name="Wang X."/>
            <person name="Wang C."/>
            <person name="Yang T."/>
            <person name="Huo Q."/>
            <person name="Li W."/>
            <person name="Guo W."/>
            <person name="Chen H."/>
            <person name="Zhou L."/>
            <person name="Ni X."/>
            <person name="Tian J."/>
            <person name="Zhou Y."/>
            <person name="Sheng Y."/>
            <person name="Liu T."/>
            <person name="Pan Y."/>
            <person name="Xia L."/>
            <person name="Li J."/>
            <person name="Zhao F."/>
            <person name="Cao W."/>
        </authorList>
    </citation>
    <scope>NUCLEOTIDE SEQUENCE</scope>
    <source>
        <strain evidence="1">Hyas-2018</strain>
    </source>
</reference>
<comment type="caution">
    <text evidence="1">The sequence shown here is derived from an EMBL/GenBank/DDBJ whole genome shotgun (WGS) entry which is preliminary data.</text>
</comment>
<organism evidence="1 2">
    <name type="scientific">Hyalomma asiaticum</name>
    <name type="common">Tick</name>
    <dbReference type="NCBI Taxonomy" id="266040"/>
    <lineage>
        <taxon>Eukaryota</taxon>
        <taxon>Metazoa</taxon>
        <taxon>Ecdysozoa</taxon>
        <taxon>Arthropoda</taxon>
        <taxon>Chelicerata</taxon>
        <taxon>Arachnida</taxon>
        <taxon>Acari</taxon>
        <taxon>Parasitiformes</taxon>
        <taxon>Ixodida</taxon>
        <taxon>Ixodoidea</taxon>
        <taxon>Ixodidae</taxon>
        <taxon>Hyalomminae</taxon>
        <taxon>Hyalomma</taxon>
    </lineage>
</organism>
<protein>
    <submittedName>
        <fullName evidence="1">Uncharacterized protein</fullName>
    </submittedName>
</protein>
<proteinExistence type="predicted"/>
<keyword evidence="2" id="KW-1185">Reference proteome</keyword>
<gene>
    <name evidence="1" type="ORF">HPB50_012891</name>
</gene>
<dbReference type="EMBL" id="CM023486">
    <property type="protein sequence ID" value="KAH6928234.1"/>
    <property type="molecule type" value="Genomic_DNA"/>
</dbReference>
<evidence type="ECO:0000313" key="2">
    <source>
        <dbReference type="Proteomes" id="UP000821845"/>
    </source>
</evidence>
<dbReference type="Proteomes" id="UP000821845">
    <property type="component" value="Chromosome 6"/>
</dbReference>
<name>A0ACB7S3D5_HYAAI</name>
<sequence length="115" mass="12454">MTLFDAGIFAQENDELLKNELDRRSALLDEAVAVVRGSIPDIDAYTAAEVQINDSKVLAKQAAAAAQLATLYEARQVLIIADSEIFAVFQSDIKISVQIHYVCSTDCGCAVTRGF</sequence>
<evidence type="ECO:0000313" key="1">
    <source>
        <dbReference type="EMBL" id="KAH6928234.1"/>
    </source>
</evidence>
<accession>A0ACB7S3D5</accession>